<sequence length="105" mass="11504">MTDDDWQRGDAHSVGVFLNGDAIAEPDPCGRPVVDDSFLLLFNSHWEPVGFRLPDAAYGERWTALIDTAAPEGTPDEAEHKAGTALTVEARSLVLLSRPSRTRTR</sequence>
<dbReference type="Gene3D" id="2.60.40.1180">
    <property type="entry name" value="Golgi alpha-mannosidase II"/>
    <property type="match status" value="1"/>
</dbReference>
<accession>S4N3C8</accession>
<protein>
    <submittedName>
        <fullName evidence="1">Putative Glycogen operon protein GlgX like protein</fullName>
    </submittedName>
</protein>
<keyword evidence="2" id="KW-1185">Reference proteome</keyword>
<dbReference type="EMBL" id="AOPY01001281">
    <property type="protein sequence ID" value="EPJ42112.1"/>
    <property type="molecule type" value="Genomic_DNA"/>
</dbReference>
<dbReference type="HOGENOM" id="CLU_2234944_0_0_11"/>
<evidence type="ECO:0000313" key="1">
    <source>
        <dbReference type="EMBL" id="EPJ42112.1"/>
    </source>
</evidence>
<comment type="caution">
    <text evidence="1">The sequence shown here is derived from an EMBL/GenBank/DDBJ whole genome shotgun (WGS) entry which is preliminary data.</text>
</comment>
<proteinExistence type="predicted"/>
<dbReference type="InterPro" id="IPR013780">
    <property type="entry name" value="Glyco_hydro_b"/>
</dbReference>
<evidence type="ECO:0000313" key="2">
    <source>
        <dbReference type="Proteomes" id="UP000015001"/>
    </source>
</evidence>
<organism evidence="1 2">
    <name type="scientific">Streptomyces afghaniensis 772</name>
    <dbReference type="NCBI Taxonomy" id="1283301"/>
    <lineage>
        <taxon>Bacteria</taxon>
        <taxon>Bacillati</taxon>
        <taxon>Actinomycetota</taxon>
        <taxon>Actinomycetes</taxon>
        <taxon>Kitasatosporales</taxon>
        <taxon>Streptomycetaceae</taxon>
        <taxon>Streptomyces</taxon>
    </lineage>
</organism>
<reference evidence="1 2" key="1">
    <citation type="submission" date="2013-02" db="EMBL/GenBank/DDBJ databases">
        <title>Draft Genome Sequence of Streptomyces afghaniensis, Which Produces Compounds of the Julimycin B-Complex.</title>
        <authorList>
            <person name="Gruening B.A."/>
            <person name="Praeg A."/>
            <person name="Erxleben A."/>
            <person name="Guenther S."/>
            <person name="Fiedler H.-P."/>
            <person name="Goodfellow M."/>
            <person name="Mueller M."/>
        </authorList>
    </citation>
    <scope>NUCLEOTIDE SEQUENCE [LARGE SCALE GENOMIC DNA]</scope>
    <source>
        <strain evidence="1 2">772</strain>
    </source>
</reference>
<dbReference type="PATRIC" id="fig|1283301.3.peg.823"/>
<name>S4N3C8_9ACTN</name>
<dbReference type="AlphaFoldDB" id="S4N3C8"/>
<gene>
    <name evidence="1" type="ORF">STAFG_0840</name>
</gene>
<dbReference type="SUPFAM" id="SSF51011">
    <property type="entry name" value="Glycosyl hydrolase domain"/>
    <property type="match status" value="1"/>
</dbReference>
<dbReference type="Proteomes" id="UP000015001">
    <property type="component" value="Unassembled WGS sequence"/>
</dbReference>